<organism evidence="3 4">
    <name type="scientific">Cellvibrio zantedeschiae</name>
    <dbReference type="NCBI Taxonomy" id="1237077"/>
    <lineage>
        <taxon>Bacteria</taxon>
        <taxon>Pseudomonadati</taxon>
        <taxon>Pseudomonadota</taxon>
        <taxon>Gammaproteobacteria</taxon>
        <taxon>Cellvibrionales</taxon>
        <taxon>Cellvibrionaceae</taxon>
        <taxon>Cellvibrio</taxon>
    </lineage>
</organism>
<dbReference type="Pfam" id="PF13505">
    <property type="entry name" value="OMP_b-brl"/>
    <property type="match status" value="1"/>
</dbReference>
<keyword evidence="4" id="KW-1185">Reference proteome</keyword>
<protein>
    <recommendedName>
        <fullName evidence="2">SH3b domain-containing protein</fullName>
    </recommendedName>
</protein>
<feature type="domain" description="SH3b" evidence="2">
    <location>
        <begin position="19"/>
        <end position="82"/>
    </location>
</feature>
<dbReference type="InterPro" id="IPR027385">
    <property type="entry name" value="Beta-barrel_OMP"/>
</dbReference>
<dbReference type="Gene3D" id="2.40.160.20">
    <property type="match status" value="1"/>
</dbReference>
<evidence type="ECO:0000256" key="1">
    <source>
        <dbReference type="ARBA" id="ARBA00022729"/>
    </source>
</evidence>
<dbReference type="Proteomes" id="UP000619761">
    <property type="component" value="Unassembled WGS sequence"/>
</dbReference>
<dbReference type="SMART" id="SM00287">
    <property type="entry name" value="SH3b"/>
    <property type="match status" value="1"/>
</dbReference>
<reference evidence="4" key="1">
    <citation type="journal article" date="2019" name="Int. J. Syst. Evol. Microbiol.">
        <title>The Global Catalogue of Microorganisms (GCM) 10K type strain sequencing project: providing services to taxonomists for standard genome sequencing and annotation.</title>
        <authorList>
            <consortium name="The Broad Institute Genomics Platform"/>
            <consortium name="The Broad Institute Genome Sequencing Center for Infectious Disease"/>
            <person name="Wu L."/>
            <person name="Ma J."/>
        </authorList>
    </citation>
    <scope>NUCLEOTIDE SEQUENCE [LARGE SCALE GENOMIC DNA]</scope>
    <source>
        <strain evidence="4">KCTC 32239</strain>
    </source>
</reference>
<evidence type="ECO:0000259" key="2">
    <source>
        <dbReference type="PROSITE" id="PS51781"/>
    </source>
</evidence>
<keyword evidence="1" id="KW-0732">Signal</keyword>
<accession>A0ABQ3BAE1</accession>
<dbReference type="EMBL" id="BMYZ01000005">
    <property type="protein sequence ID" value="GGY87867.1"/>
    <property type="molecule type" value="Genomic_DNA"/>
</dbReference>
<evidence type="ECO:0000313" key="4">
    <source>
        <dbReference type="Proteomes" id="UP000619761"/>
    </source>
</evidence>
<dbReference type="PROSITE" id="PS51781">
    <property type="entry name" value="SH3B"/>
    <property type="match status" value="1"/>
</dbReference>
<gene>
    <name evidence="3" type="ORF">GCM10011613_36110</name>
</gene>
<name>A0ABQ3BAE1_9GAMM</name>
<dbReference type="InterPro" id="IPR011250">
    <property type="entry name" value="OMP/PagP_B-barrel"/>
</dbReference>
<dbReference type="InterPro" id="IPR003646">
    <property type="entry name" value="SH3-like_bac-type"/>
</dbReference>
<sequence length="240" mass="26922">MNASAADFWKLDWFAPDVPIEVTVNDAFINVYNAPGRGYPIFHVVERGETITLLKMKTDWIKIKTVRGIEGWIKRGDVLLTLGPDGLAPEFPDTKQADYLVDRFEVGTAFGDFDGADSVSLNLGYRFTKNLSTEIRLAQNTGQYSDSQIAAIAILHQPFPDLRVSPFIGIGAGKLKTMPSTTLVQSEDREDNLLQASLGAYIHITGRFFVRAEYINDYVLTSRNTNEEVNEWKIGFNVFF</sequence>
<dbReference type="Pfam" id="PF08239">
    <property type="entry name" value="SH3_3"/>
    <property type="match status" value="1"/>
</dbReference>
<dbReference type="SUPFAM" id="SSF56925">
    <property type="entry name" value="OMPA-like"/>
    <property type="match status" value="1"/>
</dbReference>
<evidence type="ECO:0000313" key="3">
    <source>
        <dbReference type="EMBL" id="GGY87867.1"/>
    </source>
</evidence>
<dbReference type="Gene3D" id="2.30.30.40">
    <property type="entry name" value="SH3 Domains"/>
    <property type="match status" value="1"/>
</dbReference>
<proteinExistence type="predicted"/>
<comment type="caution">
    <text evidence="3">The sequence shown here is derived from an EMBL/GenBank/DDBJ whole genome shotgun (WGS) entry which is preliminary data.</text>
</comment>